<dbReference type="EMBL" id="FQWV01000004">
    <property type="protein sequence ID" value="SHH15226.1"/>
    <property type="molecule type" value="Genomic_DNA"/>
</dbReference>
<proteinExistence type="predicted"/>
<keyword evidence="2" id="KW-1185">Reference proteome</keyword>
<dbReference type="RefSeq" id="WP_073308999.1">
    <property type="nucleotide sequence ID" value="NZ_FQWV01000004.1"/>
</dbReference>
<gene>
    <name evidence="1" type="ORF">SAMN05443636_1968</name>
</gene>
<dbReference type="InterPro" id="IPR054623">
    <property type="entry name" value="HAH_0734-like"/>
</dbReference>
<dbReference type="AlphaFoldDB" id="A0A1M5QMM2"/>
<sequence length="88" mass="9960">MQKLIVHGDPGLRKDGIIDYDGEEMRVFSVQRQGEYHGPEEPQLWCTIGTDDEREDFETKTYVPHWLAVDTIDAEALDVVKAGGDLNV</sequence>
<protein>
    <submittedName>
        <fullName evidence="1">Uncharacterized protein</fullName>
    </submittedName>
</protein>
<dbReference type="Pfam" id="PF23384">
    <property type="entry name" value="DUF7098"/>
    <property type="match status" value="1"/>
</dbReference>
<dbReference type="NCBIfam" id="NF045545">
    <property type="entry name" value="HAH_0734_fam"/>
    <property type="match status" value="1"/>
</dbReference>
<reference evidence="1 2" key="1">
    <citation type="submission" date="2016-11" db="EMBL/GenBank/DDBJ databases">
        <authorList>
            <person name="Jaros S."/>
            <person name="Januszkiewicz K."/>
            <person name="Wedrychowicz H."/>
        </authorList>
    </citation>
    <scope>NUCLEOTIDE SEQUENCE [LARGE SCALE GENOMIC DNA]</scope>
    <source>
        <strain evidence="1 2">DSM 9297</strain>
    </source>
</reference>
<organism evidence="1 2">
    <name type="scientific">Halobaculum gomorrense</name>
    <dbReference type="NCBI Taxonomy" id="43928"/>
    <lineage>
        <taxon>Archaea</taxon>
        <taxon>Methanobacteriati</taxon>
        <taxon>Methanobacteriota</taxon>
        <taxon>Stenosarchaea group</taxon>
        <taxon>Halobacteria</taxon>
        <taxon>Halobacteriales</taxon>
        <taxon>Haloferacaceae</taxon>
        <taxon>Halobaculum</taxon>
    </lineage>
</organism>
<evidence type="ECO:0000313" key="1">
    <source>
        <dbReference type="EMBL" id="SHH15226.1"/>
    </source>
</evidence>
<name>A0A1M5QMM2_9EURY</name>
<dbReference type="OrthoDB" id="333484at2157"/>
<evidence type="ECO:0000313" key="2">
    <source>
        <dbReference type="Proteomes" id="UP000184357"/>
    </source>
</evidence>
<dbReference type="Proteomes" id="UP000184357">
    <property type="component" value="Unassembled WGS sequence"/>
</dbReference>
<accession>A0A1M5QMM2</accession>